<comment type="caution">
    <text evidence="5">The sequence shown here is derived from an EMBL/GenBank/DDBJ whole genome shotgun (WGS) entry which is preliminary data.</text>
</comment>
<reference evidence="5 6" key="1">
    <citation type="submission" date="2020-08" db="EMBL/GenBank/DDBJ databases">
        <title>Genomic Encyclopedia of Type Strains, Phase IV (KMG-IV): sequencing the most valuable type-strain genomes for metagenomic binning, comparative biology and taxonomic classification.</title>
        <authorList>
            <person name="Goeker M."/>
        </authorList>
    </citation>
    <scope>NUCLEOTIDE SEQUENCE [LARGE SCALE GENOMIC DNA]</scope>
    <source>
        <strain evidence="5 6">DSM 105040</strain>
    </source>
</reference>
<dbReference type="Proteomes" id="UP000585681">
    <property type="component" value="Unassembled WGS sequence"/>
</dbReference>
<dbReference type="Gene3D" id="1.10.10.10">
    <property type="entry name" value="Winged helix-like DNA-binding domain superfamily/Winged helix DNA-binding domain"/>
    <property type="match status" value="1"/>
</dbReference>
<proteinExistence type="predicted"/>
<evidence type="ECO:0000256" key="3">
    <source>
        <dbReference type="ARBA" id="ARBA00023163"/>
    </source>
</evidence>
<name>A0A840C8E7_9RHOB</name>
<keyword evidence="6" id="KW-1185">Reference proteome</keyword>
<dbReference type="InterPro" id="IPR002577">
    <property type="entry name" value="HTH_HxlR"/>
</dbReference>
<evidence type="ECO:0000256" key="2">
    <source>
        <dbReference type="ARBA" id="ARBA00023125"/>
    </source>
</evidence>
<protein>
    <submittedName>
        <fullName evidence="5">DNA-binding HxlR family transcriptional regulator</fullName>
    </submittedName>
</protein>
<dbReference type="InterPro" id="IPR036388">
    <property type="entry name" value="WH-like_DNA-bd_sf"/>
</dbReference>
<dbReference type="SUPFAM" id="SSF46785">
    <property type="entry name" value="Winged helix' DNA-binding domain"/>
    <property type="match status" value="1"/>
</dbReference>
<dbReference type="PANTHER" id="PTHR33204:SF39">
    <property type="entry name" value="TRANSCRIPTIONAL REGULATORY PROTEIN"/>
    <property type="match status" value="1"/>
</dbReference>
<keyword evidence="2 5" id="KW-0238">DNA-binding</keyword>
<feature type="domain" description="HTH hxlR-type" evidence="4">
    <location>
        <begin position="18"/>
        <end position="117"/>
    </location>
</feature>
<dbReference type="PROSITE" id="PS51118">
    <property type="entry name" value="HTH_HXLR"/>
    <property type="match status" value="1"/>
</dbReference>
<dbReference type="GO" id="GO:0003677">
    <property type="term" value="F:DNA binding"/>
    <property type="evidence" value="ECO:0007669"/>
    <property type="project" value="UniProtKB-KW"/>
</dbReference>
<organism evidence="5 6">
    <name type="scientific">Actibacterium naphthalenivorans</name>
    <dbReference type="NCBI Taxonomy" id="1614693"/>
    <lineage>
        <taxon>Bacteria</taxon>
        <taxon>Pseudomonadati</taxon>
        <taxon>Pseudomonadota</taxon>
        <taxon>Alphaproteobacteria</taxon>
        <taxon>Rhodobacterales</taxon>
        <taxon>Roseobacteraceae</taxon>
        <taxon>Actibacterium</taxon>
    </lineage>
</organism>
<dbReference type="Pfam" id="PF01638">
    <property type="entry name" value="HxlR"/>
    <property type="match status" value="1"/>
</dbReference>
<gene>
    <name evidence="5" type="ORF">GGR17_001496</name>
</gene>
<evidence type="ECO:0000313" key="6">
    <source>
        <dbReference type="Proteomes" id="UP000585681"/>
    </source>
</evidence>
<evidence type="ECO:0000259" key="4">
    <source>
        <dbReference type="PROSITE" id="PS51118"/>
    </source>
</evidence>
<evidence type="ECO:0000313" key="5">
    <source>
        <dbReference type="EMBL" id="MBB4021705.1"/>
    </source>
</evidence>
<sequence length="129" mass="14188">MAQITPQNGPADGAETDCRALGRVLERIGNKWTVMVVGVLSQGPMRFNAIMRTVDGVSHRMLTLTLRGLERDGLVTRTVYPTVPPKVEYALTETGQSLIVPLSALARWAEQNRPRITAAQAQYDAAQER</sequence>
<dbReference type="RefSeq" id="WP_054540209.1">
    <property type="nucleotide sequence ID" value="NZ_JACIEQ010000001.1"/>
</dbReference>
<keyword evidence="1" id="KW-0805">Transcription regulation</keyword>
<dbReference type="AlphaFoldDB" id="A0A840C8E7"/>
<dbReference type="InterPro" id="IPR036390">
    <property type="entry name" value="WH_DNA-bd_sf"/>
</dbReference>
<keyword evidence="3" id="KW-0804">Transcription</keyword>
<evidence type="ECO:0000256" key="1">
    <source>
        <dbReference type="ARBA" id="ARBA00023015"/>
    </source>
</evidence>
<accession>A0A840C8E7</accession>
<dbReference type="PANTHER" id="PTHR33204">
    <property type="entry name" value="TRANSCRIPTIONAL REGULATOR, MARR FAMILY"/>
    <property type="match status" value="1"/>
</dbReference>
<dbReference type="EMBL" id="JACIEQ010000001">
    <property type="protein sequence ID" value="MBB4021705.1"/>
    <property type="molecule type" value="Genomic_DNA"/>
</dbReference>